<proteinExistence type="inferred from homology"/>
<dbReference type="Proteomes" id="UP000030711">
    <property type="component" value="Unassembled WGS sequence"/>
</dbReference>
<evidence type="ECO:0000313" key="6">
    <source>
        <dbReference type="Proteomes" id="UP000030711"/>
    </source>
</evidence>
<name>A0AAD9T8L7_EUCGR</name>
<dbReference type="InterPro" id="IPR051502">
    <property type="entry name" value="RLP_Defense_Trigger"/>
</dbReference>
<dbReference type="Gene3D" id="3.80.10.10">
    <property type="entry name" value="Ribonuclease Inhibitor"/>
    <property type="match status" value="1"/>
</dbReference>
<protein>
    <recommendedName>
        <fullName evidence="7">Leucine-rich repeat-containing N-terminal plant-type domain-containing protein</fullName>
    </recommendedName>
</protein>
<dbReference type="InterPro" id="IPR032675">
    <property type="entry name" value="LRR_dom_sf"/>
</dbReference>
<evidence type="ECO:0000256" key="3">
    <source>
        <dbReference type="ARBA" id="ARBA00022737"/>
    </source>
</evidence>
<evidence type="ECO:0000256" key="4">
    <source>
        <dbReference type="ARBA" id="ARBA00023170"/>
    </source>
</evidence>
<comment type="similarity">
    <text evidence="1">Belongs to the RLP family.</text>
</comment>
<dbReference type="PANTHER" id="PTHR48062">
    <property type="entry name" value="RECEPTOR-LIKE PROTEIN 14"/>
    <property type="match status" value="1"/>
</dbReference>
<dbReference type="EMBL" id="MU849778">
    <property type="protein sequence ID" value="KAK2631449.1"/>
    <property type="molecule type" value="Genomic_DNA"/>
</dbReference>
<sequence>MTSIQILNLEDNEFIDSVASSPLTSLTSLEFLSISESWISPQMTFRFPFQPSCWKTILSWKNFFMANNLFTTLKVPSMTLFNLWEMDLSNNSMRGELTTEFWANVPNLFCLDLSANRLEGSIPSQMDSNLSLERLNVAYNSLQGEIVFSDDAMNQNLSYLRLHHNMFTRNLSFLSSQGKFVHIGC</sequence>
<reference evidence="5 6" key="1">
    <citation type="journal article" date="2014" name="Nature">
        <title>The genome of Eucalyptus grandis.</title>
        <authorList>
            <person name="Myburg A.A."/>
            <person name="Grattapaglia D."/>
            <person name="Tuskan G.A."/>
            <person name="Hellsten U."/>
            <person name="Hayes R.D."/>
            <person name="Grimwood J."/>
            <person name="Jenkins J."/>
            <person name="Lindquist E."/>
            <person name="Tice H."/>
            <person name="Bauer D."/>
            <person name="Goodstein D.M."/>
            <person name="Dubchak I."/>
            <person name="Poliakov A."/>
            <person name="Mizrachi E."/>
            <person name="Kullan A.R."/>
            <person name="Hussey S.G."/>
            <person name="Pinard D."/>
            <person name="van der Merwe K."/>
            <person name="Singh P."/>
            <person name="van Jaarsveld I."/>
            <person name="Silva-Junior O.B."/>
            <person name="Togawa R.C."/>
            <person name="Pappas M.R."/>
            <person name="Faria D.A."/>
            <person name="Sansaloni C.P."/>
            <person name="Petroli C.D."/>
            <person name="Yang X."/>
            <person name="Ranjan P."/>
            <person name="Tschaplinski T.J."/>
            <person name="Ye C.Y."/>
            <person name="Li T."/>
            <person name="Sterck L."/>
            <person name="Vanneste K."/>
            <person name="Murat F."/>
            <person name="Soler M."/>
            <person name="Clemente H.S."/>
            <person name="Saidi N."/>
            <person name="Cassan-Wang H."/>
            <person name="Dunand C."/>
            <person name="Hefer C.A."/>
            <person name="Bornberg-Bauer E."/>
            <person name="Kersting A.R."/>
            <person name="Vining K."/>
            <person name="Amarasinghe V."/>
            <person name="Ranik M."/>
            <person name="Naithani S."/>
            <person name="Elser J."/>
            <person name="Boyd A.E."/>
            <person name="Liston A."/>
            <person name="Spatafora J.W."/>
            <person name="Dharmwardhana P."/>
            <person name="Raja R."/>
            <person name="Sullivan C."/>
            <person name="Romanel E."/>
            <person name="Alves-Ferreira M."/>
            <person name="Kulheim C."/>
            <person name="Foley W."/>
            <person name="Carocha V."/>
            <person name="Paiva J."/>
            <person name="Kudrna D."/>
            <person name="Brommonschenkel S.H."/>
            <person name="Pasquali G."/>
            <person name="Byrne M."/>
            <person name="Rigault P."/>
            <person name="Tibbits J."/>
            <person name="Spokevicius A."/>
            <person name="Jones R.C."/>
            <person name="Steane D.A."/>
            <person name="Vaillancourt R.E."/>
            <person name="Potts B.M."/>
            <person name="Joubert F."/>
            <person name="Barry K."/>
            <person name="Pappas G.J."/>
            <person name="Strauss S.H."/>
            <person name="Jaiswal P."/>
            <person name="Grima-Pettenati J."/>
            <person name="Salse J."/>
            <person name="Van de Peer Y."/>
            <person name="Rokhsar D.S."/>
            <person name="Schmutz J."/>
        </authorList>
    </citation>
    <scope>NUCLEOTIDE SEQUENCE [LARGE SCALE GENOMIC DNA]</scope>
    <source>
        <strain evidence="6">cv. BRASUZ1</strain>
        <tissue evidence="5">Leaf extractions</tissue>
    </source>
</reference>
<keyword evidence="2" id="KW-0433">Leucine-rich repeat</keyword>
<dbReference type="AlphaFoldDB" id="A0AAD9T8L7"/>
<gene>
    <name evidence="5" type="ORF">EUGRSUZ_L02892</name>
</gene>
<comment type="caution">
    <text evidence="5">The sequence shown here is derived from an EMBL/GenBank/DDBJ whole genome shotgun (WGS) entry which is preliminary data.</text>
</comment>
<keyword evidence="6" id="KW-1185">Reference proteome</keyword>
<dbReference type="PANTHER" id="PTHR48062:SF21">
    <property type="entry name" value="RECEPTOR-LIKE PROTEIN 12"/>
    <property type="match status" value="1"/>
</dbReference>
<keyword evidence="3" id="KW-0677">Repeat</keyword>
<accession>A0AAD9T8L7</accession>
<dbReference type="Pfam" id="PF00560">
    <property type="entry name" value="LRR_1"/>
    <property type="match status" value="1"/>
</dbReference>
<keyword evidence="4" id="KW-0675">Receptor</keyword>
<evidence type="ECO:0000256" key="2">
    <source>
        <dbReference type="ARBA" id="ARBA00022614"/>
    </source>
</evidence>
<evidence type="ECO:0000313" key="5">
    <source>
        <dbReference type="EMBL" id="KAK2631449.1"/>
    </source>
</evidence>
<evidence type="ECO:0000256" key="1">
    <source>
        <dbReference type="ARBA" id="ARBA00009592"/>
    </source>
</evidence>
<dbReference type="InterPro" id="IPR001611">
    <property type="entry name" value="Leu-rich_rpt"/>
</dbReference>
<organism evidence="5 6">
    <name type="scientific">Eucalyptus grandis</name>
    <name type="common">Flooded gum</name>
    <dbReference type="NCBI Taxonomy" id="71139"/>
    <lineage>
        <taxon>Eukaryota</taxon>
        <taxon>Viridiplantae</taxon>
        <taxon>Streptophyta</taxon>
        <taxon>Embryophyta</taxon>
        <taxon>Tracheophyta</taxon>
        <taxon>Spermatophyta</taxon>
        <taxon>Magnoliopsida</taxon>
        <taxon>eudicotyledons</taxon>
        <taxon>Gunneridae</taxon>
        <taxon>Pentapetalae</taxon>
        <taxon>rosids</taxon>
        <taxon>malvids</taxon>
        <taxon>Myrtales</taxon>
        <taxon>Myrtaceae</taxon>
        <taxon>Myrtoideae</taxon>
        <taxon>Eucalypteae</taxon>
        <taxon>Eucalyptus</taxon>
    </lineage>
</organism>
<evidence type="ECO:0008006" key="7">
    <source>
        <dbReference type="Google" id="ProtNLM"/>
    </source>
</evidence>
<dbReference type="SUPFAM" id="SSF52058">
    <property type="entry name" value="L domain-like"/>
    <property type="match status" value="1"/>
</dbReference>